<reference evidence="2" key="1">
    <citation type="submission" date="2020-06" db="EMBL/GenBank/DDBJ databases">
        <authorList>
            <consortium name="Plant Systems Biology data submission"/>
        </authorList>
    </citation>
    <scope>NUCLEOTIDE SEQUENCE</scope>
    <source>
        <strain evidence="2">D6</strain>
    </source>
</reference>
<evidence type="ECO:0000256" key="1">
    <source>
        <dbReference type="SAM" id="MobiDB-lite"/>
    </source>
</evidence>
<feature type="compositionally biased region" description="Low complexity" evidence="1">
    <location>
        <begin position="128"/>
        <end position="137"/>
    </location>
</feature>
<feature type="compositionally biased region" description="Low complexity" evidence="1">
    <location>
        <begin position="176"/>
        <end position="186"/>
    </location>
</feature>
<keyword evidence="3" id="KW-1185">Reference proteome</keyword>
<feature type="compositionally biased region" description="Acidic residues" evidence="1">
    <location>
        <begin position="69"/>
        <end position="78"/>
    </location>
</feature>
<feature type="compositionally biased region" description="Basic and acidic residues" evidence="1">
    <location>
        <begin position="44"/>
        <end position="64"/>
    </location>
</feature>
<gene>
    <name evidence="2" type="ORF">SEMRO_572_G168750.1</name>
</gene>
<feature type="compositionally biased region" description="Polar residues" evidence="1">
    <location>
        <begin position="306"/>
        <end position="333"/>
    </location>
</feature>
<organism evidence="2 3">
    <name type="scientific">Seminavis robusta</name>
    <dbReference type="NCBI Taxonomy" id="568900"/>
    <lineage>
        <taxon>Eukaryota</taxon>
        <taxon>Sar</taxon>
        <taxon>Stramenopiles</taxon>
        <taxon>Ochrophyta</taxon>
        <taxon>Bacillariophyta</taxon>
        <taxon>Bacillariophyceae</taxon>
        <taxon>Bacillariophycidae</taxon>
        <taxon>Naviculales</taxon>
        <taxon>Naviculaceae</taxon>
        <taxon>Seminavis</taxon>
    </lineage>
</organism>
<dbReference type="Proteomes" id="UP001153069">
    <property type="component" value="Unassembled WGS sequence"/>
</dbReference>
<evidence type="ECO:0000313" key="3">
    <source>
        <dbReference type="Proteomes" id="UP001153069"/>
    </source>
</evidence>
<comment type="caution">
    <text evidence="2">The sequence shown here is derived from an EMBL/GenBank/DDBJ whole genome shotgun (WGS) entry which is preliminary data.</text>
</comment>
<sequence>MPTREEILVETVESEDSDDGAAVAAMADEPPNNLNESAFLPNMEPDHAEGRGLTGDSREFELHTFPESSESESDDDDHQSDKDVAEVVLSDPETEPSDDPVEKVRARKREKRLKDSKRKRDNYENWLKDGGASQASSKSDDSSDRKQPAKDYWSHDTAASNTTAPKQKPQYKDSSQKPSATKKAAPKPALMLKSTVETIGLEIKNNGTLVKNHISRKFKEFTKATKNQHAELLGVLKAHGENHHTLMEGIRNVKTQLDQVLAIVEKCPHKAKTVPEKPPPGPPPNQGRGSGGPENFRRRQPDPDQHQASVNRNGSIGNRNHQGNFTASPNVTVNHHIYNNPHVDISTPVVGPGYGVPPNSTGTKKRRLSAMSMALIAEKEKQAHLRRHHLELERRHALNERRPPSVVKPPPSDPYFGSNLRFD</sequence>
<feature type="compositionally biased region" description="Basic and acidic residues" evidence="1">
    <location>
        <begin position="138"/>
        <end position="154"/>
    </location>
</feature>
<accession>A0A9N8E5J8</accession>
<evidence type="ECO:0000313" key="2">
    <source>
        <dbReference type="EMBL" id="CAB9513104.1"/>
    </source>
</evidence>
<protein>
    <submittedName>
        <fullName evidence="2">Uncharacterized protein</fullName>
    </submittedName>
</protein>
<feature type="region of interest" description="Disordered" evidence="1">
    <location>
        <begin position="1"/>
        <end position="186"/>
    </location>
</feature>
<dbReference type="AlphaFoldDB" id="A0A9N8E5J8"/>
<feature type="compositionally biased region" description="Basic and acidic residues" evidence="1">
    <location>
        <begin position="295"/>
        <end position="305"/>
    </location>
</feature>
<feature type="compositionally biased region" description="Pro residues" evidence="1">
    <location>
        <begin position="276"/>
        <end position="285"/>
    </location>
</feature>
<proteinExistence type="predicted"/>
<feature type="region of interest" description="Disordered" evidence="1">
    <location>
        <begin position="270"/>
        <end position="333"/>
    </location>
</feature>
<feature type="compositionally biased region" description="Basic residues" evidence="1">
    <location>
        <begin position="105"/>
        <end position="120"/>
    </location>
</feature>
<name>A0A9N8E5J8_9STRA</name>
<feature type="compositionally biased region" description="Basic and acidic residues" evidence="1">
    <location>
        <begin position="394"/>
        <end position="403"/>
    </location>
</feature>
<feature type="region of interest" description="Disordered" evidence="1">
    <location>
        <begin position="394"/>
        <end position="423"/>
    </location>
</feature>
<dbReference type="EMBL" id="CAICTM010000571">
    <property type="protein sequence ID" value="CAB9513104.1"/>
    <property type="molecule type" value="Genomic_DNA"/>
</dbReference>